<gene>
    <name evidence="1" type="ORF">KEH51_05815</name>
</gene>
<dbReference type="EMBL" id="JAGTPW010000007">
    <property type="protein sequence ID" value="MBR8644323.1"/>
    <property type="molecule type" value="Genomic_DNA"/>
</dbReference>
<sequence>MVNHPVLHELSKNNGFEIIFCLHPNMQKFTSYFKDAPVRVISQGEVDVQRLIKESAIMITDYSSVAFDFSFLHKPVIYYQFDRDRFIGKRPSHLDLDNDLPGEIVDELDGLLGVLAEYANTDFVMKKSILIRPTVLLNIAMSILIQGYSK</sequence>
<dbReference type="SUPFAM" id="SSF53756">
    <property type="entry name" value="UDP-Glycosyltransferase/glycogen phosphorylase"/>
    <property type="match status" value="1"/>
</dbReference>
<dbReference type="InterPro" id="IPR043148">
    <property type="entry name" value="TagF_C"/>
</dbReference>
<dbReference type="Pfam" id="PF04464">
    <property type="entry name" value="Glyphos_transf"/>
    <property type="match status" value="1"/>
</dbReference>
<evidence type="ECO:0000313" key="2">
    <source>
        <dbReference type="Proteomes" id="UP000680045"/>
    </source>
</evidence>
<dbReference type="PANTHER" id="PTHR37316">
    <property type="entry name" value="TEICHOIC ACID GLYCEROL-PHOSPHATE PRIMASE"/>
    <property type="match status" value="1"/>
</dbReference>
<accession>A0A941FGE5</accession>
<dbReference type="InterPro" id="IPR007554">
    <property type="entry name" value="Glycerophosphate_synth"/>
</dbReference>
<comment type="caution">
    <text evidence="1">The sequence shown here is derived from an EMBL/GenBank/DDBJ whole genome shotgun (WGS) entry which is preliminary data.</text>
</comment>
<reference evidence="1" key="1">
    <citation type="submission" date="2021-04" db="EMBL/GenBank/DDBJ databases">
        <title>Whole genome sequencing of Enterococci isolates from hospitalized patients.</title>
        <authorList>
            <person name="Ogoti B.M."/>
            <person name="Onyambu F.G."/>
        </authorList>
    </citation>
    <scope>NUCLEOTIDE SEQUENCE</scope>
    <source>
        <strain evidence="1">242</strain>
    </source>
</reference>
<evidence type="ECO:0000313" key="1">
    <source>
        <dbReference type="EMBL" id="MBR8644323.1"/>
    </source>
</evidence>
<protein>
    <submittedName>
        <fullName evidence="1">CDP-glycerol glycerophosphotransferase family protein</fullName>
    </submittedName>
</protein>
<dbReference type="InterPro" id="IPR051612">
    <property type="entry name" value="Teichoic_Acid_Biosynth"/>
</dbReference>
<dbReference type="GO" id="GO:0047355">
    <property type="term" value="F:CDP-glycerol glycerophosphotransferase activity"/>
    <property type="evidence" value="ECO:0007669"/>
    <property type="project" value="InterPro"/>
</dbReference>
<dbReference type="AlphaFoldDB" id="A0A941FGE5"/>
<dbReference type="Gene3D" id="3.40.50.12580">
    <property type="match status" value="1"/>
</dbReference>
<dbReference type="PANTHER" id="PTHR37316:SF3">
    <property type="entry name" value="TEICHOIC ACID GLYCEROL-PHOSPHATE TRANSFERASE"/>
    <property type="match status" value="1"/>
</dbReference>
<dbReference type="Proteomes" id="UP000680045">
    <property type="component" value="Unassembled WGS sequence"/>
</dbReference>
<dbReference type="GO" id="GO:0016020">
    <property type="term" value="C:membrane"/>
    <property type="evidence" value="ECO:0007669"/>
    <property type="project" value="InterPro"/>
</dbReference>
<name>A0A941FGE5_9BACI</name>
<proteinExistence type="predicted"/>
<organism evidence="1 2">
    <name type="scientific">Peribacillus frigoritolerans</name>
    <dbReference type="NCBI Taxonomy" id="450367"/>
    <lineage>
        <taxon>Bacteria</taxon>
        <taxon>Bacillati</taxon>
        <taxon>Bacillota</taxon>
        <taxon>Bacilli</taxon>
        <taxon>Bacillales</taxon>
        <taxon>Bacillaceae</taxon>
        <taxon>Peribacillus</taxon>
    </lineage>
</organism>